<dbReference type="PANTHER" id="PTHR43214:SF43">
    <property type="entry name" value="TWO-COMPONENT RESPONSE REGULATOR"/>
    <property type="match status" value="1"/>
</dbReference>
<dbReference type="InterPro" id="IPR039420">
    <property type="entry name" value="WalR-like"/>
</dbReference>
<dbReference type="SMART" id="SM00421">
    <property type="entry name" value="HTH_LUXR"/>
    <property type="match status" value="1"/>
</dbReference>
<dbReference type="InterPro" id="IPR011006">
    <property type="entry name" value="CheY-like_superfamily"/>
</dbReference>
<evidence type="ECO:0000256" key="1">
    <source>
        <dbReference type="ARBA" id="ARBA00022553"/>
    </source>
</evidence>
<dbReference type="PRINTS" id="PR00038">
    <property type="entry name" value="HTHLUXR"/>
</dbReference>
<dbReference type="Proteomes" id="UP000059074">
    <property type="component" value="Unassembled WGS sequence"/>
</dbReference>
<accession>A0A109BLF6</accession>
<dbReference type="EMBL" id="LMTR01000027">
    <property type="protein sequence ID" value="KWT70944.1"/>
    <property type="molecule type" value="Genomic_DNA"/>
</dbReference>
<dbReference type="PROSITE" id="PS00622">
    <property type="entry name" value="HTH_LUXR_1"/>
    <property type="match status" value="1"/>
</dbReference>
<dbReference type="PROSITE" id="PS50110">
    <property type="entry name" value="RESPONSE_REGULATORY"/>
    <property type="match status" value="1"/>
</dbReference>
<dbReference type="Pfam" id="PF00196">
    <property type="entry name" value="GerE"/>
    <property type="match status" value="1"/>
</dbReference>
<dbReference type="CDD" id="cd06170">
    <property type="entry name" value="LuxR_C_like"/>
    <property type="match status" value="1"/>
</dbReference>
<dbReference type="Gene3D" id="1.10.10.10">
    <property type="entry name" value="Winged helix-like DNA-binding domain superfamily/Winged helix DNA-binding domain"/>
    <property type="match status" value="1"/>
</dbReference>
<reference evidence="6 7" key="1">
    <citation type="submission" date="2015-10" db="EMBL/GenBank/DDBJ databases">
        <title>Transcriptomic analysis of a linuron degrading triple-species bacterial consortium.</title>
        <authorList>
            <person name="Albers P."/>
        </authorList>
    </citation>
    <scope>NUCLEOTIDE SEQUENCE [LARGE SCALE GENOMIC DNA]</scope>
    <source>
        <strain evidence="6 7">WDL6</strain>
    </source>
</reference>
<dbReference type="PATRIC" id="fig|121290.4.peg.1079"/>
<dbReference type="InterPro" id="IPR001789">
    <property type="entry name" value="Sig_transdc_resp-reg_receiver"/>
</dbReference>
<sequence length="199" mass="21906">MIADKSPVVRSGLCDFITRDGRFEVLGVHPNGADFIEAVEAQPADIGVIGWSLTDMTGGEVLSALKRRHIATRLIIYTGEPGKDVLRQAVRLGAWGFISKSDEPEMVVDTITAVSRGRMSLPYVDLQALTSDPFGELTSRERELLTALANGWTNLQIASRIGISRNTVKYHLKNLYDKLGVSNRAMAVALYMQTTLDQR</sequence>
<dbReference type="SUPFAM" id="SSF46894">
    <property type="entry name" value="C-terminal effector domain of the bipartite response regulators"/>
    <property type="match status" value="1"/>
</dbReference>
<comment type="caution">
    <text evidence="6">The sequence shown here is derived from an EMBL/GenBank/DDBJ whole genome shotgun (WGS) entry which is preliminary data.</text>
</comment>
<dbReference type="InterPro" id="IPR000792">
    <property type="entry name" value="Tscrpt_reg_LuxR_C"/>
</dbReference>
<keyword evidence="7" id="KW-1185">Reference proteome</keyword>
<evidence type="ECO:0000313" key="6">
    <source>
        <dbReference type="EMBL" id="KWT70944.1"/>
    </source>
</evidence>
<dbReference type="SUPFAM" id="SSF52172">
    <property type="entry name" value="CheY-like"/>
    <property type="match status" value="1"/>
</dbReference>
<dbReference type="PROSITE" id="PS50043">
    <property type="entry name" value="HTH_LUXR_2"/>
    <property type="match status" value="1"/>
</dbReference>
<keyword evidence="2 6" id="KW-0238">DNA-binding</keyword>
<dbReference type="InterPro" id="IPR058245">
    <property type="entry name" value="NreC/VraR/RcsB-like_REC"/>
</dbReference>
<evidence type="ECO:0000313" key="7">
    <source>
        <dbReference type="Proteomes" id="UP000059074"/>
    </source>
</evidence>
<evidence type="ECO:0000256" key="3">
    <source>
        <dbReference type="PROSITE-ProRule" id="PRU00169"/>
    </source>
</evidence>
<protein>
    <submittedName>
        <fullName evidence="6">DNA-binding response regulator, LuxR family</fullName>
    </submittedName>
</protein>
<dbReference type="GO" id="GO:0000160">
    <property type="term" value="P:phosphorelay signal transduction system"/>
    <property type="evidence" value="ECO:0007669"/>
    <property type="project" value="InterPro"/>
</dbReference>
<dbReference type="SMART" id="SM00448">
    <property type="entry name" value="REC"/>
    <property type="match status" value="1"/>
</dbReference>
<feature type="domain" description="Response regulatory" evidence="5">
    <location>
        <begin position="1"/>
        <end position="115"/>
    </location>
</feature>
<evidence type="ECO:0000259" key="5">
    <source>
        <dbReference type="PROSITE" id="PS50110"/>
    </source>
</evidence>
<comment type="caution">
    <text evidence="3">Lacks conserved residue(s) required for the propagation of feature annotation.</text>
</comment>
<feature type="domain" description="HTH luxR-type" evidence="4">
    <location>
        <begin position="130"/>
        <end position="195"/>
    </location>
</feature>
<dbReference type="GO" id="GO:0006355">
    <property type="term" value="P:regulation of DNA-templated transcription"/>
    <property type="evidence" value="ECO:0007669"/>
    <property type="project" value="InterPro"/>
</dbReference>
<dbReference type="InterPro" id="IPR016032">
    <property type="entry name" value="Sig_transdc_resp-reg_C-effctor"/>
</dbReference>
<evidence type="ECO:0000256" key="2">
    <source>
        <dbReference type="ARBA" id="ARBA00023125"/>
    </source>
</evidence>
<dbReference type="STRING" id="121290.APY04_0606"/>
<dbReference type="GO" id="GO:0003677">
    <property type="term" value="F:DNA binding"/>
    <property type="evidence" value="ECO:0007669"/>
    <property type="project" value="UniProtKB-KW"/>
</dbReference>
<dbReference type="Gene3D" id="3.40.50.2300">
    <property type="match status" value="1"/>
</dbReference>
<evidence type="ECO:0000259" key="4">
    <source>
        <dbReference type="PROSITE" id="PS50043"/>
    </source>
</evidence>
<keyword evidence="1" id="KW-0597">Phosphoprotein</keyword>
<dbReference type="InterPro" id="IPR036388">
    <property type="entry name" value="WH-like_DNA-bd_sf"/>
</dbReference>
<name>A0A109BLF6_HYPSL</name>
<proteinExistence type="predicted"/>
<gene>
    <name evidence="6" type="ORF">APY04_0606</name>
</gene>
<dbReference type="PANTHER" id="PTHR43214">
    <property type="entry name" value="TWO-COMPONENT RESPONSE REGULATOR"/>
    <property type="match status" value="1"/>
</dbReference>
<dbReference type="Pfam" id="PF00072">
    <property type="entry name" value="Response_reg"/>
    <property type="match status" value="1"/>
</dbReference>
<organism evidence="6 7">
    <name type="scientific">Hyphomicrobium sulfonivorans</name>
    <dbReference type="NCBI Taxonomy" id="121290"/>
    <lineage>
        <taxon>Bacteria</taxon>
        <taxon>Pseudomonadati</taxon>
        <taxon>Pseudomonadota</taxon>
        <taxon>Alphaproteobacteria</taxon>
        <taxon>Hyphomicrobiales</taxon>
        <taxon>Hyphomicrobiaceae</taxon>
        <taxon>Hyphomicrobium</taxon>
    </lineage>
</organism>
<dbReference type="AlphaFoldDB" id="A0A109BLF6"/>
<dbReference type="CDD" id="cd17535">
    <property type="entry name" value="REC_NarL-like"/>
    <property type="match status" value="1"/>
</dbReference>